<organism evidence="6 7">
    <name type="scientific">Marinobacter adhaerens</name>
    <dbReference type="NCBI Taxonomy" id="1033846"/>
    <lineage>
        <taxon>Bacteria</taxon>
        <taxon>Pseudomonadati</taxon>
        <taxon>Pseudomonadota</taxon>
        <taxon>Gammaproteobacteria</taxon>
        <taxon>Pseudomonadales</taxon>
        <taxon>Marinobacteraceae</taxon>
        <taxon>Marinobacter</taxon>
    </lineage>
</organism>
<sequence length="286" mass="30984">MAQKSFAEHASGPVMGNPLKVGSGFTGLGFRHSQFSGTMDPFIMVDHYTMTESTFGAHPHAGISAVSVLFEDTEGQFNNRDSLGNDFDIQAGDLYWLTAGRGAIHDEAPRDGARIHGMQIFVNLPARMKYDAPSSLHLKREDMPTLEGQGYRVRLVLGESNGVASAATSVWPVTILDGFTDNSSVFEHSVQTAFNAWIYAVAGDIEYRVHGEWFSLKQGESGTISKADGEAVAVRGSSSSRSHFAMLSGEAINETFVQQGPIVMSTQRDIDDVVARYEDGKLGQLA</sequence>
<comment type="caution">
    <text evidence="6">The sequence shown here is derived from an EMBL/GenBank/DDBJ whole genome shotgun (WGS) entry which is preliminary data.</text>
</comment>
<dbReference type="SUPFAM" id="SSF51182">
    <property type="entry name" value="RmlC-like cupins"/>
    <property type="match status" value="1"/>
</dbReference>
<dbReference type="InterPro" id="IPR014710">
    <property type="entry name" value="RmlC-like_jellyroll"/>
</dbReference>
<dbReference type="PIRSF" id="PIRSF006232">
    <property type="entry name" value="Pirin"/>
    <property type="match status" value="1"/>
</dbReference>
<dbReference type="InterPro" id="IPR012093">
    <property type="entry name" value="Pirin"/>
</dbReference>
<evidence type="ECO:0000313" key="6">
    <source>
        <dbReference type="EMBL" id="MTJ00081.1"/>
    </source>
</evidence>
<evidence type="ECO:0000256" key="3">
    <source>
        <dbReference type="RuleBase" id="RU003457"/>
    </source>
</evidence>
<dbReference type="Proteomes" id="UP000431462">
    <property type="component" value="Unassembled WGS sequence"/>
</dbReference>
<comment type="similarity">
    <text evidence="1 3">Belongs to the pirin family.</text>
</comment>
<evidence type="ECO:0000313" key="7">
    <source>
        <dbReference type="Proteomes" id="UP000431462"/>
    </source>
</evidence>
<feature type="binding site" evidence="2">
    <location>
        <position position="107"/>
    </location>
    <ligand>
        <name>Fe cation</name>
        <dbReference type="ChEBI" id="CHEBI:24875"/>
    </ligand>
</feature>
<dbReference type="InterPro" id="IPR008778">
    <property type="entry name" value="Pirin_C_dom"/>
</dbReference>
<feature type="domain" description="Pirin C-terminal" evidence="5">
    <location>
        <begin position="181"/>
        <end position="282"/>
    </location>
</feature>
<dbReference type="EMBL" id="VENC01000016">
    <property type="protein sequence ID" value="MTJ00081.1"/>
    <property type="molecule type" value="Genomic_DNA"/>
</dbReference>
<reference evidence="6 7" key="1">
    <citation type="submission" date="2019-06" db="EMBL/GenBank/DDBJ databases">
        <title>Enrichment of Autotrophic Halophilic Microorganisms from Red Sea Brine Pool Using Microbial Electrosynthesis System.</title>
        <authorList>
            <person name="Alqahtani M.F."/>
            <person name="Bajracharya S."/>
            <person name="Katuri K.P."/>
            <person name="Ali M."/>
            <person name="Saikaly P.E."/>
        </authorList>
    </citation>
    <scope>NUCLEOTIDE SEQUENCE [LARGE SCALE GENOMIC DNA]</scope>
    <source>
        <strain evidence="6">MES15</strain>
    </source>
</reference>
<dbReference type="Gene3D" id="2.60.120.10">
    <property type="entry name" value="Jelly Rolls"/>
    <property type="match status" value="2"/>
</dbReference>
<dbReference type="GO" id="GO:0046872">
    <property type="term" value="F:metal ion binding"/>
    <property type="evidence" value="ECO:0007669"/>
    <property type="project" value="UniProtKB-KW"/>
</dbReference>
<evidence type="ECO:0000259" key="4">
    <source>
        <dbReference type="Pfam" id="PF02678"/>
    </source>
</evidence>
<dbReference type="Pfam" id="PF02678">
    <property type="entry name" value="Pirin"/>
    <property type="match status" value="1"/>
</dbReference>
<dbReference type="AlphaFoldDB" id="A0A844I544"/>
<name>A0A844I544_9GAMM</name>
<dbReference type="InterPro" id="IPR003829">
    <property type="entry name" value="Pirin_N_dom"/>
</dbReference>
<evidence type="ECO:0000256" key="1">
    <source>
        <dbReference type="ARBA" id="ARBA00008416"/>
    </source>
</evidence>
<feature type="binding site" evidence="2">
    <location>
        <position position="58"/>
    </location>
    <ligand>
        <name>Fe cation</name>
        <dbReference type="ChEBI" id="CHEBI:24875"/>
    </ligand>
</feature>
<gene>
    <name evidence="6" type="ORF">FH752_15820</name>
</gene>
<proteinExistence type="inferred from homology"/>
<comment type="cofactor">
    <cofactor evidence="2">
        <name>Fe cation</name>
        <dbReference type="ChEBI" id="CHEBI:24875"/>
    </cofactor>
    <text evidence="2">Binds 1 Fe cation per subunit.</text>
</comment>
<evidence type="ECO:0000256" key="2">
    <source>
        <dbReference type="PIRSR" id="PIRSR006232-1"/>
    </source>
</evidence>
<protein>
    <submittedName>
        <fullName evidence="6">Pirin family protein</fullName>
    </submittedName>
</protein>
<feature type="binding site" evidence="2">
    <location>
        <position position="60"/>
    </location>
    <ligand>
        <name>Fe cation</name>
        <dbReference type="ChEBI" id="CHEBI:24875"/>
    </ligand>
</feature>
<feature type="binding site" evidence="2">
    <location>
        <position position="105"/>
    </location>
    <ligand>
        <name>Fe cation</name>
        <dbReference type="ChEBI" id="CHEBI:24875"/>
    </ligand>
</feature>
<dbReference type="PANTHER" id="PTHR13903:SF8">
    <property type="entry name" value="PIRIN"/>
    <property type="match status" value="1"/>
</dbReference>
<dbReference type="Pfam" id="PF05726">
    <property type="entry name" value="Pirin_C"/>
    <property type="match status" value="1"/>
</dbReference>
<feature type="domain" description="Pirin N-terminal" evidence="4">
    <location>
        <begin position="38"/>
        <end position="122"/>
    </location>
</feature>
<dbReference type="InterPro" id="IPR011051">
    <property type="entry name" value="RmlC_Cupin_sf"/>
</dbReference>
<evidence type="ECO:0000259" key="5">
    <source>
        <dbReference type="Pfam" id="PF05726"/>
    </source>
</evidence>
<dbReference type="PANTHER" id="PTHR13903">
    <property type="entry name" value="PIRIN-RELATED"/>
    <property type="match status" value="1"/>
</dbReference>
<keyword evidence="2" id="KW-0479">Metal-binding</keyword>
<accession>A0A844I544</accession>
<keyword evidence="2" id="KW-0408">Iron</keyword>